<dbReference type="EMBL" id="MEWA01000031">
    <property type="protein sequence ID" value="OGC68828.1"/>
    <property type="molecule type" value="Genomic_DNA"/>
</dbReference>
<feature type="transmembrane region" description="Helical" evidence="1">
    <location>
        <begin position="65"/>
        <end position="98"/>
    </location>
</feature>
<evidence type="ECO:0000313" key="2">
    <source>
        <dbReference type="EMBL" id="OGC68828.1"/>
    </source>
</evidence>
<gene>
    <name evidence="2" type="ORF">A2415_02690</name>
</gene>
<dbReference type="AlphaFoldDB" id="A0A1F4WHL8"/>
<evidence type="ECO:0000256" key="1">
    <source>
        <dbReference type="SAM" id="Phobius"/>
    </source>
</evidence>
<keyword evidence="1" id="KW-1133">Transmembrane helix</keyword>
<keyword evidence="1" id="KW-0472">Membrane</keyword>
<comment type="caution">
    <text evidence="2">The sequence shown here is derived from an EMBL/GenBank/DDBJ whole genome shotgun (WGS) entry which is preliminary data.</text>
</comment>
<evidence type="ECO:0008006" key="4">
    <source>
        <dbReference type="Google" id="ProtNLM"/>
    </source>
</evidence>
<protein>
    <recommendedName>
        <fullName evidence="4">DUF5673 domain-containing protein</fullName>
    </recommendedName>
</protein>
<reference evidence="2 3" key="1">
    <citation type="journal article" date="2016" name="Nat. Commun.">
        <title>Thousands of microbial genomes shed light on interconnected biogeochemical processes in an aquifer system.</title>
        <authorList>
            <person name="Anantharaman K."/>
            <person name="Brown C.T."/>
            <person name="Hug L.A."/>
            <person name="Sharon I."/>
            <person name="Castelle C.J."/>
            <person name="Probst A.J."/>
            <person name="Thomas B.C."/>
            <person name="Singh A."/>
            <person name="Wilkins M.J."/>
            <person name="Karaoz U."/>
            <person name="Brodie E.L."/>
            <person name="Williams K.H."/>
            <person name="Hubbard S.S."/>
            <person name="Banfield J.F."/>
        </authorList>
    </citation>
    <scope>NUCLEOTIDE SEQUENCE [LARGE SCALE GENOMIC DNA]</scope>
</reference>
<name>A0A1F4WHL8_UNCKA</name>
<accession>A0A1F4WHL8</accession>
<dbReference type="Proteomes" id="UP000179113">
    <property type="component" value="Unassembled WGS sequence"/>
</dbReference>
<organism evidence="2 3">
    <name type="scientific">candidate division WWE3 bacterium RIFOXYC1_FULL_39_7</name>
    <dbReference type="NCBI Taxonomy" id="1802643"/>
    <lineage>
        <taxon>Bacteria</taxon>
        <taxon>Katanobacteria</taxon>
    </lineage>
</organism>
<evidence type="ECO:0000313" key="3">
    <source>
        <dbReference type="Proteomes" id="UP000179113"/>
    </source>
</evidence>
<sequence>MIKLQQITDLLGITASRQAGTLSAERQIPSAFDPETLGPKETYITWEALSRPVRTGFNSKLSRTFMIIGIVVALILVILQEFFLIFVIASLIFVTYVLSKTPPEAIKYEVSSHGVSLDGQQYYWPEISRFFFTTEDGHHSMVLEMAVGVPNRLFLTIIPSDTDKLKEIFMSRVHYLETPPQSFMDKTYQSVLDKFSS</sequence>
<keyword evidence="1" id="KW-0812">Transmembrane</keyword>
<proteinExistence type="predicted"/>